<dbReference type="EMBL" id="LSMT01000170">
    <property type="protein sequence ID" value="PFX24662.1"/>
    <property type="molecule type" value="Genomic_DNA"/>
</dbReference>
<name>A0A2B4S809_STYPI</name>
<dbReference type="InterPro" id="IPR036734">
    <property type="entry name" value="Neur_chan_lig-bd_sf"/>
</dbReference>
<reference evidence="3" key="1">
    <citation type="journal article" date="2017" name="bioRxiv">
        <title>Comparative analysis of the genomes of Stylophora pistillata and Acropora digitifera provides evidence for extensive differences between species of corals.</title>
        <authorList>
            <person name="Voolstra C.R."/>
            <person name="Li Y."/>
            <person name="Liew Y.J."/>
            <person name="Baumgarten S."/>
            <person name="Zoccola D."/>
            <person name="Flot J.-F."/>
            <person name="Tambutte S."/>
            <person name="Allemand D."/>
            <person name="Aranda M."/>
        </authorList>
    </citation>
    <scope>NUCLEOTIDE SEQUENCE [LARGE SCALE GENOMIC DNA]</scope>
</reference>
<proteinExistence type="predicted"/>
<dbReference type="InterPro" id="IPR043502">
    <property type="entry name" value="DNA/RNA_pol_sf"/>
</dbReference>
<gene>
    <name evidence="2" type="primary">POL</name>
    <name evidence="2" type="ORF">AWC38_SpisGene10733</name>
</gene>
<evidence type="ECO:0000313" key="2">
    <source>
        <dbReference type="EMBL" id="PFX24662.1"/>
    </source>
</evidence>
<dbReference type="GO" id="GO:0016020">
    <property type="term" value="C:membrane"/>
    <property type="evidence" value="ECO:0007669"/>
    <property type="project" value="InterPro"/>
</dbReference>
<dbReference type="PANTHER" id="PTHR37984:SF7">
    <property type="entry name" value="INTEGRASE CATALYTIC DOMAIN-CONTAINING PROTEIN"/>
    <property type="match status" value="1"/>
</dbReference>
<feature type="domain" description="Reverse transcriptase/retrotransposon-derived protein RNase H-like" evidence="1">
    <location>
        <begin position="376"/>
        <end position="441"/>
    </location>
</feature>
<dbReference type="GO" id="GO:0005230">
    <property type="term" value="F:extracellular ligand-gated monoatomic ion channel activity"/>
    <property type="evidence" value="ECO:0007669"/>
    <property type="project" value="InterPro"/>
</dbReference>
<dbReference type="AlphaFoldDB" id="A0A2B4S809"/>
<dbReference type="InterPro" id="IPR050951">
    <property type="entry name" value="Retrovirus_Pol_polyprotein"/>
</dbReference>
<dbReference type="SUPFAM" id="SSF63712">
    <property type="entry name" value="Nicotinic receptor ligand binding domain-like"/>
    <property type="match status" value="1"/>
</dbReference>
<evidence type="ECO:0000259" key="1">
    <source>
        <dbReference type="Pfam" id="PF17919"/>
    </source>
</evidence>
<dbReference type="Gene3D" id="3.30.70.270">
    <property type="match status" value="1"/>
</dbReference>
<dbReference type="SUPFAM" id="SSF56672">
    <property type="entry name" value="DNA/RNA polymerases"/>
    <property type="match status" value="1"/>
</dbReference>
<comment type="caution">
    <text evidence="2">The sequence shown here is derived from an EMBL/GenBank/DDBJ whole genome shotgun (WGS) entry which is preliminary data.</text>
</comment>
<dbReference type="Proteomes" id="UP000225706">
    <property type="component" value="Unassembled WGS sequence"/>
</dbReference>
<accession>A0A2B4S809</accession>
<dbReference type="Pfam" id="PF17919">
    <property type="entry name" value="RT_RNaseH_2"/>
    <property type="match status" value="1"/>
</dbReference>
<dbReference type="PANTHER" id="PTHR37984">
    <property type="entry name" value="PROTEIN CBG26694"/>
    <property type="match status" value="1"/>
</dbReference>
<dbReference type="STRING" id="50429.A0A2B4S809"/>
<evidence type="ECO:0000313" key="3">
    <source>
        <dbReference type="Proteomes" id="UP000225706"/>
    </source>
</evidence>
<sequence length="441" mass="49845">MRNVVERVCCASTVEGKLLNNIMKDYNKKARPVINETDVVHISMDIALPQLMKVLTCKECFTISIFWLCPIVSWQLRSLLPEGGRESTLERASCNFQEKDRMIRAKIVFSFSGKLQELLLRETSLDLKKAIEICGGAFEITSRNTKEMNASSEAQKIDKVGVQSRSLQKFPMKPQREYTPRILKECKFCGKSHEAVKTKCPAWGKTCKYCKGRNHFGVKCKKVHSLNAESDLTDSDEQWLANVVTDQNKAVTALMHVNSCEVRFQLDSRDDVNTICQKFVKKSQVKPPSQKLIMWNKSKLIPLGKTTLELLNPKDAQRKLNEALCGLNGVICVADDLLVMGRGNTREEADADHEQNLPSDLQPIRELTRKNAEWNWSIECEEAFQRLKQNITDTPVLAYFDPDKELVLQVDSGKDGLGSALLQDGKPIEYASQALTSAERN</sequence>
<dbReference type="InterPro" id="IPR041577">
    <property type="entry name" value="RT_RNaseH_2"/>
</dbReference>
<dbReference type="InterPro" id="IPR043128">
    <property type="entry name" value="Rev_trsase/Diguanyl_cyclase"/>
</dbReference>
<dbReference type="OrthoDB" id="5984605at2759"/>
<dbReference type="Gene3D" id="2.70.170.10">
    <property type="entry name" value="Neurotransmitter-gated ion-channel ligand-binding domain"/>
    <property type="match status" value="1"/>
</dbReference>
<protein>
    <submittedName>
        <fullName evidence="2">Retrovirus-related Pol polyprotein</fullName>
    </submittedName>
</protein>
<keyword evidence="3" id="KW-1185">Reference proteome</keyword>
<organism evidence="2 3">
    <name type="scientific">Stylophora pistillata</name>
    <name type="common">Smooth cauliflower coral</name>
    <dbReference type="NCBI Taxonomy" id="50429"/>
    <lineage>
        <taxon>Eukaryota</taxon>
        <taxon>Metazoa</taxon>
        <taxon>Cnidaria</taxon>
        <taxon>Anthozoa</taxon>
        <taxon>Hexacorallia</taxon>
        <taxon>Scleractinia</taxon>
        <taxon>Astrocoeniina</taxon>
        <taxon>Pocilloporidae</taxon>
        <taxon>Stylophora</taxon>
    </lineage>
</organism>